<dbReference type="PANTHER" id="PTHR32315">
    <property type="entry name" value="ADENINE PHOSPHORIBOSYLTRANSFERASE"/>
    <property type="match status" value="1"/>
</dbReference>
<evidence type="ECO:0000256" key="6">
    <source>
        <dbReference type="ARBA" id="ARBA00022679"/>
    </source>
</evidence>
<evidence type="ECO:0000256" key="1">
    <source>
        <dbReference type="ARBA" id="ARBA00005180"/>
    </source>
</evidence>
<evidence type="ECO:0000256" key="4">
    <source>
        <dbReference type="ARBA" id="ARBA00022533"/>
    </source>
</evidence>
<feature type="binding site" evidence="11">
    <location>
        <position position="199"/>
    </location>
    <ligand>
        <name>5-phospho-alpha-D-ribose 1-diphosphate</name>
        <dbReference type="ChEBI" id="CHEBI:58017"/>
    </ligand>
</feature>
<dbReference type="Proteomes" id="UP001195660">
    <property type="component" value="Unassembled WGS sequence"/>
</dbReference>
<dbReference type="SUPFAM" id="SSF53271">
    <property type="entry name" value="PRTase-like"/>
    <property type="match status" value="1"/>
</dbReference>
<dbReference type="EC" id="2.4.2.9" evidence="3 11"/>
<dbReference type="InterPro" id="IPR000836">
    <property type="entry name" value="PRTase_dom"/>
</dbReference>
<feature type="binding site" evidence="11">
    <location>
        <position position="103"/>
    </location>
    <ligand>
        <name>5-phospho-alpha-D-ribose 1-diphosphate</name>
        <dbReference type="ChEBI" id="CHEBI:58017"/>
    </ligand>
</feature>
<keyword evidence="8 11" id="KW-0460">Magnesium</keyword>
<feature type="binding site" evidence="11">
    <location>
        <position position="78"/>
    </location>
    <ligand>
        <name>5-phospho-alpha-D-ribose 1-diphosphate</name>
        <dbReference type="ChEBI" id="CHEBI:58017"/>
    </ligand>
</feature>
<feature type="binding site" evidence="11">
    <location>
        <begin position="130"/>
        <end position="138"/>
    </location>
    <ligand>
        <name>5-phospho-alpha-D-ribose 1-diphosphate</name>
        <dbReference type="ChEBI" id="CHEBI:58017"/>
    </ligand>
</feature>
<evidence type="ECO:0000256" key="8">
    <source>
        <dbReference type="ARBA" id="ARBA00022842"/>
    </source>
</evidence>
<protein>
    <recommendedName>
        <fullName evidence="3 11">Uracil phosphoribosyltransferase</fullName>
        <ecNumber evidence="3 11">2.4.2.9</ecNumber>
    </recommendedName>
    <alternativeName>
        <fullName evidence="10 11">UMP pyrophosphorylase</fullName>
    </alternativeName>
    <alternativeName>
        <fullName evidence="11">UPRTase</fullName>
    </alternativeName>
</protein>
<evidence type="ECO:0000256" key="3">
    <source>
        <dbReference type="ARBA" id="ARBA00011894"/>
    </source>
</evidence>
<keyword evidence="9 11" id="KW-0342">GTP-binding</keyword>
<dbReference type="InterPro" id="IPR034332">
    <property type="entry name" value="Upp_B"/>
</dbReference>
<feature type="binding site" evidence="11">
    <location>
        <position position="193"/>
    </location>
    <ligand>
        <name>uracil</name>
        <dbReference type="ChEBI" id="CHEBI:17568"/>
    </ligand>
</feature>
<dbReference type="Pfam" id="PF14681">
    <property type="entry name" value="UPRTase"/>
    <property type="match status" value="1"/>
</dbReference>
<evidence type="ECO:0000313" key="14">
    <source>
        <dbReference type="Proteomes" id="UP001195660"/>
    </source>
</evidence>
<feature type="binding site" evidence="11">
    <location>
        <begin position="198"/>
        <end position="200"/>
    </location>
    <ligand>
        <name>uracil</name>
        <dbReference type="ChEBI" id="CHEBI:17568"/>
    </ligand>
</feature>
<dbReference type="InterPro" id="IPR029057">
    <property type="entry name" value="PRTase-like"/>
</dbReference>
<evidence type="ECO:0000256" key="9">
    <source>
        <dbReference type="ARBA" id="ARBA00023134"/>
    </source>
</evidence>
<comment type="caution">
    <text evidence="13">The sequence shown here is derived from an EMBL/GenBank/DDBJ whole genome shotgun (WGS) entry which is preliminary data.</text>
</comment>
<name>A0ABS2C7R6_9NEIS</name>
<feature type="domain" description="Phosphoribosyltransferase" evidence="12">
    <location>
        <begin position="6"/>
        <end position="207"/>
    </location>
</feature>
<evidence type="ECO:0000259" key="12">
    <source>
        <dbReference type="Pfam" id="PF14681"/>
    </source>
</evidence>
<comment type="catalytic activity">
    <reaction evidence="11">
        <text>UMP + diphosphate = 5-phospho-alpha-D-ribose 1-diphosphate + uracil</text>
        <dbReference type="Rhea" id="RHEA:13017"/>
        <dbReference type="ChEBI" id="CHEBI:17568"/>
        <dbReference type="ChEBI" id="CHEBI:33019"/>
        <dbReference type="ChEBI" id="CHEBI:57865"/>
        <dbReference type="ChEBI" id="CHEBI:58017"/>
        <dbReference type="EC" id="2.4.2.9"/>
    </reaction>
</comment>
<comment type="cofactor">
    <cofactor evidence="11">
        <name>Mg(2+)</name>
        <dbReference type="ChEBI" id="CHEBI:18420"/>
    </cofactor>
    <text evidence="11">Binds 1 Mg(2+) ion per subunit. The magnesium is bound as Mg-PRPP.</text>
</comment>
<accession>A0ABS2C7R6</accession>
<dbReference type="InterPro" id="IPR050054">
    <property type="entry name" value="UPRTase/APRTase"/>
</dbReference>
<keyword evidence="14" id="KW-1185">Reference proteome</keyword>
<dbReference type="PANTHER" id="PTHR32315:SF4">
    <property type="entry name" value="URACIL PHOSPHORIBOSYLTRANSFERASE, CHLOROPLASTIC"/>
    <property type="match status" value="1"/>
</dbReference>
<dbReference type="RefSeq" id="WP_203570335.1">
    <property type="nucleotide sequence ID" value="NZ_WOFE01000001.1"/>
</dbReference>
<evidence type="ECO:0000313" key="13">
    <source>
        <dbReference type="EMBL" id="MBM5570199.1"/>
    </source>
</evidence>
<proteinExistence type="inferred from homology"/>
<comment type="pathway">
    <text evidence="1 11">Pyrimidine metabolism; UMP biosynthesis via salvage pathway; UMP from uracil: step 1/1.</text>
</comment>
<dbReference type="HAMAP" id="MF_01218_B">
    <property type="entry name" value="Upp_B"/>
    <property type="match status" value="1"/>
</dbReference>
<dbReference type="EMBL" id="WOFE01000001">
    <property type="protein sequence ID" value="MBM5570199.1"/>
    <property type="molecule type" value="Genomic_DNA"/>
</dbReference>
<keyword evidence="6 11" id="KW-0808">Transferase</keyword>
<evidence type="ECO:0000256" key="10">
    <source>
        <dbReference type="ARBA" id="ARBA00031082"/>
    </source>
</evidence>
<sequence length="210" mass="22906">MQITIVHHPLVQHKLALLREAEVSTNKFRLLTEELARLLAYEATRDLPLEDVTIQGWCGDVQVQKIKGKKLTVVPILRAGLGMLNGVLDLVPSAKISVVGLARDEETLQPVPYFEKFVGDLEDRLALIIDPMLATGGSLVATVDMLKRNGCKEIIAIVMVAAPEGVKLMNEKHPDVQIVTASLDSHLNEQGYIIPGLGDAGDKIFGTINK</sequence>
<dbReference type="InterPro" id="IPR005765">
    <property type="entry name" value="UPRT"/>
</dbReference>
<dbReference type="NCBIfam" id="TIGR01091">
    <property type="entry name" value="upp"/>
    <property type="match status" value="1"/>
</dbReference>
<evidence type="ECO:0000256" key="5">
    <source>
        <dbReference type="ARBA" id="ARBA00022676"/>
    </source>
</evidence>
<evidence type="ECO:0000256" key="11">
    <source>
        <dbReference type="HAMAP-Rule" id="MF_01218"/>
    </source>
</evidence>
<dbReference type="NCBIfam" id="NF001097">
    <property type="entry name" value="PRK00129.1"/>
    <property type="match status" value="1"/>
</dbReference>
<keyword evidence="4 11" id="KW-0021">Allosteric enzyme</keyword>
<evidence type="ECO:0000256" key="2">
    <source>
        <dbReference type="ARBA" id="ARBA00009516"/>
    </source>
</evidence>
<gene>
    <name evidence="11" type="primary">upp</name>
    <name evidence="13" type="ORF">GM173_01230</name>
</gene>
<comment type="function">
    <text evidence="11">Catalyzes the conversion of uracil and 5-phospho-alpha-D-ribose 1-diphosphate (PRPP) to UMP and diphosphate.</text>
</comment>
<organism evidence="13 14">
    <name type="scientific">Deefgea chitinilytica</name>
    <dbReference type="NCBI Taxonomy" id="570276"/>
    <lineage>
        <taxon>Bacteria</taxon>
        <taxon>Pseudomonadati</taxon>
        <taxon>Pseudomonadota</taxon>
        <taxon>Betaproteobacteria</taxon>
        <taxon>Neisseriales</taxon>
        <taxon>Chitinibacteraceae</taxon>
        <taxon>Deefgea</taxon>
    </lineage>
</organism>
<dbReference type="CDD" id="cd06223">
    <property type="entry name" value="PRTases_typeI"/>
    <property type="match status" value="1"/>
</dbReference>
<dbReference type="GO" id="GO:0004845">
    <property type="term" value="F:uracil phosphoribosyltransferase activity"/>
    <property type="evidence" value="ECO:0007669"/>
    <property type="project" value="UniProtKB-EC"/>
</dbReference>
<dbReference type="Gene3D" id="3.40.50.2020">
    <property type="match status" value="1"/>
</dbReference>
<keyword evidence="5 11" id="KW-0328">Glycosyltransferase</keyword>
<reference evidence="13 14" key="1">
    <citation type="submission" date="2019-11" db="EMBL/GenBank/DDBJ databases">
        <title>Novel Deefgea species.</title>
        <authorList>
            <person name="Han J.-H."/>
        </authorList>
    </citation>
    <scope>NUCLEOTIDE SEQUENCE [LARGE SCALE GENOMIC DNA]</scope>
    <source>
        <strain evidence="13 14">LMG 24817</strain>
    </source>
</reference>
<comment type="activity regulation">
    <text evidence="11">Allosterically activated by GTP.</text>
</comment>
<evidence type="ECO:0000256" key="7">
    <source>
        <dbReference type="ARBA" id="ARBA00022741"/>
    </source>
</evidence>
<comment type="similarity">
    <text evidence="2 11">Belongs to the UPRTase family.</text>
</comment>
<keyword evidence="7 11" id="KW-0547">Nucleotide-binding</keyword>